<accession>A0A2S2E7R9</accession>
<feature type="signal peptide" evidence="1">
    <location>
        <begin position="1"/>
        <end position="18"/>
    </location>
</feature>
<protein>
    <submittedName>
        <fullName evidence="2">Uncharacterized protein</fullName>
    </submittedName>
</protein>
<organism evidence="2 3">
    <name type="scientific">Saliniradius amylolyticus</name>
    <dbReference type="NCBI Taxonomy" id="2183582"/>
    <lineage>
        <taxon>Bacteria</taxon>
        <taxon>Pseudomonadati</taxon>
        <taxon>Pseudomonadota</taxon>
        <taxon>Gammaproteobacteria</taxon>
        <taxon>Alteromonadales</taxon>
        <taxon>Alteromonadaceae</taxon>
        <taxon>Saliniradius</taxon>
    </lineage>
</organism>
<reference evidence="2 3" key="1">
    <citation type="submission" date="2018-05" db="EMBL/GenBank/DDBJ databases">
        <title>Salinimonas sp. HMF8227 Genome sequencing and assembly.</title>
        <authorList>
            <person name="Kang H."/>
            <person name="Kang J."/>
            <person name="Cha I."/>
            <person name="Kim H."/>
            <person name="Joh K."/>
        </authorList>
    </citation>
    <scope>NUCLEOTIDE SEQUENCE [LARGE SCALE GENOMIC DNA]</scope>
    <source>
        <strain evidence="2 3">HMF8227</strain>
    </source>
</reference>
<evidence type="ECO:0000313" key="2">
    <source>
        <dbReference type="EMBL" id="AWL12997.1"/>
    </source>
</evidence>
<sequence length="127" mass="13861">MRTALFLIILVASSVASANGGVYMYDFYSGGYKFTSVSGTISHIAEKGEGAYLNCKSNLFKHSLYCHAKDSNGNRASCYKYMDYAKTSRILGAINSASSVRFEVGEDGNCYDLTITNGSSYLSAFFR</sequence>
<evidence type="ECO:0000256" key="1">
    <source>
        <dbReference type="SAM" id="SignalP"/>
    </source>
</evidence>
<dbReference type="AlphaFoldDB" id="A0A2S2E7R9"/>
<evidence type="ECO:0000313" key="3">
    <source>
        <dbReference type="Proteomes" id="UP000245728"/>
    </source>
</evidence>
<dbReference type="EMBL" id="CP029347">
    <property type="protein sequence ID" value="AWL12997.1"/>
    <property type="molecule type" value="Genomic_DNA"/>
</dbReference>
<name>A0A2S2E7R9_9ALTE</name>
<gene>
    <name evidence="2" type="ORF">HMF8227_02545</name>
</gene>
<proteinExistence type="predicted"/>
<keyword evidence="1" id="KW-0732">Signal</keyword>
<dbReference type="Proteomes" id="UP000245728">
    <property type="component" value="Chromosome"/>
</dbReference>
<keyword evidence="3" id="KW-1185">Reference proteome</keyword>
<feature type="chain" id="PRO_5015448835" evidence="1">
    <location>
        <begin position="19"/>
        <end position="127"/>
    </location>
</feature>
<dbReference type="KEGG" id="salh:HMF8227_02545"/>